<keyword evidence="1" id="KW-0472">Membrane</keyword>
<keyword evidence="3" id="KW-1185">Reference proteome</keyword>
<keyword evidence="1" id="KW-1133">Transmembrane helix</keyword>
<accession>A0A848L1Q3</accession>
<protein>
    <submittedName>
        <fullName evidence="2">Uncharacterized protein</fullName>
    </submittedName>
</protein>
<evidence type="ECO:0000256" key="1">
    <source>
        <dbReference type="SAM" id="Phobius"/>
    </source>
</evidence>
<reference evidence="2 3" key="1">
    <citation type="submission" date="2020-04" db="EMBL/GenBank/DDBJ databases">
        <title>Gordonia sp. nov. TBRC 11910.</title>
        <authorList>
            <person name="Suriyachadkun C."/>
        </authorList>
    </citation>
    <scope>NUCLEOTIDE SEQUENCE [LARGE SCALE GENOMIC DNA]</scope>
    <source>
        <strain evidence="2 3">TBRC 11910</strain>
    </source>
</reference>
<proteinExistence type="predicted"/>
<dbReference type="AlphaFoldDB" id="A0A848L1Q3"/>
<dbReference type="EMBL" id="JABBNB010000034">
    <property type="protein sequence ID" value="NMO04382.1"/>
    <property type="molecule type" value="Genomic_DNA"/>
</dbReference>
<dbReference type="Proteomes" id="UP000550729">
    <property type="component" value="Unassembled WGS sequence"/>
</dbReference>
<dbReference type="RefSeq" id="WP_170196881.1">
    <property type="nucleotide sequence ID" value="NZ_JABBNB010000034.1"/>
</dbReference>
<feature type="transmembrane region" description="Helical" evidence="1">
    <location>
        <begin position="27"/>
        <end position="46"/>
    </location>
</feature>
<evidence type="ECO:0000313" key="3">
    <source>
        <dbReference type="Proteomes" id="UP000550729"/>
    </source>
</evidence>
<sequence length="47" mass="4596">MATNVHPQSAADAAASAFIGSKIRSSCLTTALSILAIAVALVAVALV</sequence>
<keyword evidence="1" id="KW-0812">Transmembrane</keyword>
<gene>
    <name evidence="2" type="ORF">HH308_24485</name>
</gene>
<comment type="caution">
    <text evidence="2">The sequence shown here is derived from an EMBL/GenBank/DDBJ whole genome shotgun (WGS) entry which is preliminary data.</text>
</comment>
<organism evidence="2 3">
    <name type="scientific">Gordonia asplenii</name>
    <dbReference type="NCBI Taxonomy" id="2725283"/>
    <lineage>
        <taxon>Bacteria</taxon>
        <taxon>Bacillati</taxon>
        <taxon>Actinomycetota</taxon>
        <taxon>Actinomycetes</taxon>
        <taxon>Mycobacteriales</taxon>
        <taxon>Gordoniaceae</taxon>
        <taxon>Gordonia</taxon>
    </lineage>
</organism>
<name>A0A848L1Q3_9ACTN</name>
<evidence type="ECO:0000313" key="2">
    <source>
        <dbReference type="EMBL" id="NMO04382.1"/>
    </source>
</evidence>